<reference evidence="1 2" key="1">
    <citation type="journal article" date="2016" name="Microb. Cell Fact.">
        <title>Dissection of exopolysaccharide biosynthesis in Kozakia baliensis.</title>
        <authorList>
            <person name="Brandt J.U."/>
            <person name="Jakob F."/>
            <person name="Behr J."/>
            <person name="Geissler A.J."/>
            <person name="Vogel R.F."/>
        </authorList>
    </citation>
    <scope>NUCLEOTIDE SEQUENCE [LARGE SCALE GENOMIC DNA]</scope>
    <source>
        <strain evidence="1 2">DSM 14400</strain>
        <plasmid evidence="2">Plasmid pkb14400_2</plasmid>
    </source>
</reference>
<evidence type="ECO:0000313" key="1">
    <source>
        <dbReference type="EMBL" id="AOX18709.1"/>
    </source>
</evidence>
<dbReference type="SUPFAM" id="SSF52540">
    <property type="entry name" value="P-loop containing nucleoside triphosphate hydrolases"/>
    <property type="match status" value="1"/>
</dbReference>
<geneLocation type="plasmid" evidence="2">
    <name>pkb14400_2</name>
</geneLocation>
<organism evidence="1 2">
    <name type="scientific">Kozakia baliensis</name>
    <dbReference type="NCBI Taxonomy" id="153496"/>
    <lineage>
        <taxon>Bacteria</taxon>
        <taxon>Pseudomonadati</taxon>
        <taxon>Pseudomonadota</taxon>
        <taxon>Alphaproteobacteria</taxon>
        <taxon>Acetobacterales</taxon>
        <taxon>Acetobacteraceae</taxon>
        <taxon>Kozakia</taxon>
    </lineage>
</organism>
<gene>
    <name evidence="1" type="ORF">A0U89_15495</name>
</gene>
<dbReference type="Proteomes" id="UP000179145">
    <property type="component" value="Plasmid pKB14400_2"/>
</dbReference>
<dbReference type="KEGG" id="kba:A0U89_15495"/>
<dbReference type="EMBL" id="CP014676">
    <property type="protein sequence ID" value="AOX18709.1"/>
    <property type="molecule type" value="Genomic_DNA"/>
</dbReference>
<protein>
    <submittedName>
        <fullName evidence="1">Uncharacterized protein</fullName>
    </submittedName>
</protein>
<dbReference type="AlphaFoldDB" id="A0A1D8UYL3"/>
<proteinExistence type="predicted"/>
<evidence type="ECO:0000313" key="2">
    <source>
        <dbReference type="Proteomes" id="UP000179145"/>
    </source>
</evidence>
<keyword evidence="1" id="KW-0614">Plasmid</keyword>
<keyword evidence="2" id="KW-1185">Reference proteome</keyword>
<accession>A0A1D8UYL3</accession>
<dbReference type="InterPro" id="IPR027417">
    <property type="entry name" value="P-loop_NTPase"/>
</dbReference>
<sequence length="275" mass="29950">MTASASSANATQPDHKPVLLTVVGRQRTGKTTFLNALAETTALRGGKVEVWNTDMLNETNSISRFHPDAQAPAYAGAADQALWLEHQITALLERPRDVLLDIGGGWTAFHEIVTTTSIGRKLKKFGMRLIIAYMFGPDLADVDYLSGLQKSNAFNGNDSILIFNQGLIPPAASIHTAFRETLGSPSVRTAINSGASWAMMPALSNMSKVLDSGLSFASYAEPQMGKPVKGANLFDHLRANRWFHEDFPGFLQKLDPERLPHMPAGLEIMLEDESA</sequence>
<name>A0A1D8UYL3_9PROT</name>